<keyword evidence="3" id="KW-0833">Ubl conjugation pathway</keyword>
<dbReference type="InterPro" id="IPR001496">
    <property type="entry name" value="SOCS_box"/>
</dbReference>
<protein>
    <recommendedName>
        <fullName evidence="11">Suppressor of cytokine signaling 7</fullName>
    </recommendedName>
</protein>
<dbReference type="SUPFAM" id="SSF55550">
    <property type="entry name" value="SH2 domain"/>
    <property type="match status" value="1"/>
</dbReference>
<dbReference type="Gene3D" id="3.30.505.10">
    <property type="entry name" value="SH2 domain"/>
    <property type="match status" value="1"/>
</dbReference>
<evidence type="ECO:0008006" key="11">
    <source>
        <dbReference type="Google" id="ProtNLM"/>
    </source>
</evidence>
<dbReference type="GO" id="GO:0005942">
    <property type="term" value="C:phosphatidylinositol 3-kinase complex"/>
    <property type="evidence" value="ECO:0007669"/>
    <property type="project" value="TreeGrafter"/>
</dbReference>
<dbReference type="GO" id="GO:0046854">
    <property type="term" value="P:phosphatidylinositol phosphate biosynthetic process"/>
    <property type="evidence" value="ECO:0007669"/>
    <property type="project" value="TreeGrafter"/>
</dbReference>
<accession>A0AA88XD12</accession>
<evidence type="ECO:0000256" key="4">
    <source>
        <dbReference type="ARBA" id="ARBA00022999"/>
    </source>
</evidence>
<evidence type="ECO:0000256" key="3">
    <source>
        <dbReference type="ARBA" id="ARBA00022786"/>
    </source>
</evidence>
<dbReference type="PANTHER" id="PTHR10155:SF5">
    <property type="entry name" value="SUPPRESSOR OF CYTOKINE SIGNALING 7"/>
    <property type="match status" value="1"/>
</dbReference>
<dbReference type="InterPro" id="IPR036036">
    <property type="entry name" value="SOCS_box-like_dom_sf"/>
</dbReference>
<dbReference type="Pfam" id="PF00017">
    <property type="entry name" value="SH2"/>
    <property type="match status" value="1"/>
</dbReference>
<dbReference type="GO" id="GO:0009968">
    <property type="term" value="P:negative regulation of signal transduction"/>
    <property type="evidence" value="ECO:0007669"/>
    <property type="project" value="UniProtKB-KW"/>
</dbReference>
<keyword evidence="4 6" id="KW-0727">SH2 domain</keyword>
<evidence type="ECO:0000259" key="7">
    <source>
        <dbReference type="PROSITE" id="PS50001"/>
    </source>
</evidence>
<dbReference type="InterPro" id="IPR000980">
    <property type="entry name" value="SH2"/>
</dbReference>
<dbReference type="PANTHER" id="PTHR10155">
    <property type="entry name" value="PHOSPHATIDYLINOSITOL 3-KINASE REGULATORY SUBUNIT"/>
    <property type="match status" value="1"/>
</dbReference>
<evidence type="ECO:0000313" key="10">
    <source>
        <dbReference type="Proteomes" id="UP001186944"/>
    </source>
</evidence>
<evidence type="ECO:0000256" key="6">
    <source>
        <dbReference type="PROSITE-ProRule" id="PRU00191"/>
    </source>
</evidence>
<proteinExistence type="predicted"/>
<evidence type="ECO:0000313" key="9">
    <source>
        <dbReference type="EMBL" id="KAK3083108.1"/>
    </source>
</evidence>
<dbReference type="AlphaFoldDB" id="A0AA88XD12"/>
<evidence type="ECO:0000256" key="2">
    <source>
        <dbReference type="ARBA" id="ARBA00022700"/>
    </source>
</evidence>
<dbReference type="PROSITE" id="PS50001">
    <property type="entry name" value="SH2"/>
    <property type="match status" value="1"/>
</dbReference>
<sequence length="155" mass="18264">MSWDEAEMKLANKPDGSFLVRDSSNDRYLLSLSFNTNGHVHHTRIEHHKGKFSFWSQPDSLGKATIQEFIEKCIRNSQNGQFLYFIRPSGPGAPPIAVHLLYPVSRFKQMQSLQHICRFNIVQRVRRDHIDQLPIPKRIKDYLKESQYYVEYLED</sequence>
<reference evidence="9" key="1">
    <citation type="submission" date="2019-08" db="EMBL/GenBank/DDBJ databases">
        <title>The improved chromosome-level genome for the pearl oyster Pinctada fucata martensii using PacBio sequencing and Hi-C.</title>
        <authorList>
            <person name="Zheng Z."/>
        </authorList>
    </citation>
    <scope>NUCLEOTIDE SEQUENCE</scope>
    <source>
        <strain evidence="9">ZZ-2019</strain>
        <tissue evidence="9">Adductor muscle</tissue>
    </source>
</reference>
<dbReference type="GO" id="GO:0035556">
    <property type="term" value="P:intracellular signal transduction"/>
    <property type="evidence" value="ECO:0007669"/>
    <property type="project" value="InterPro"/>
</dbReference>
<dbReference type="GO" id="GO:0046935">
    <property type="term" value="F:1-phosphatidylinositol-3-kinase regulator activity"/>
    <property type="evidence" value="ECO:0007669"/>
    <property type="project" value="TreeGrafter"/>
</dbReference>
<dbReference type="EMBL" id="VSWD01000014">
    <property type="protein sequence ID" value="KAK3083108.1"/>
    <property type="molecule type" value="Genomic_DNA"/>
</dbReference>
<comment type="caution">
    <text evidence="9">The sequence shown here is derived from an EMBL/GenBank/DDBJ whole genome shotgun (WGS) entry which is preliminary data.</text>
</comment>
<dbReference type="Proteomes" id="UP001186944">
    <property type="component" value="Unassembled WGS sequence"/>
</dbReference>
<name>A0AA88XD12_PINIB</name>
<comment type="pathway">
    <text evidence="5">Protein modification.</text>
</comment>
<evidence type="ECO:0000256" key="1">
    <source>
        <dbReference type="ARBA" id="ARBA00022604"/>
    </source>
</evidence>
<keyword evidence="2" id="KW-0734">Signal transduction inhibitor</keyword>
<feature type="domain" description="SOCS box" evidence="8">
    <location>
        <begin position="99"/>
        <end position="149"/>
    </location>
</feature>
<dbReference type="SMART" id="SM00969">
    <property type="entry name" value="SOCS_box"/>
    <property type="match status" value="1"/>
</dbReference>
<evidence type="ECO:0000256" key="5">
    <source>
        <dbReference type="ARBA" id="ARBA00043952"/>
    </source>
</evidence>
<dbReference type="PROSITE" id="PS50225">
    <property type="entry name" value="SOCS"/>
    <property type="match status" value="1"/>
</dbReference>
<dbReference type="SMART" id="SM00252">
    <property type="entry name" value="SH2"/>
    <property type="match status" value="1"/>
</dbReference>
<dbReference type="SMART" id="SM00253">
    <property type="entry name" value="SOCS"/>
    <property type="match status" value="1"/>
</dbReference>
<keyword evidence="1" id="KW-0341">Growth regulation</keyword>
<dbReference type="Pfam" id="PF07525">
    <property type="entry name" value="SOCS_box"/>
    <property type="match status" value="1"/>
</dbReference>
<dbReference type="SUPFAM" id="SSF158235">
    <property type="entry name" value="SOCS box-like"/>
    <property type="match status" value="1"/>
</dbReference>
<keyword evidence="10" id="KW-1185">Reference proteome</keyword>
<organism evidence="9 10">
    <name type="scientific">Pinctada imbricata</name>
    <name type="common">Atlantic pearl-oyster</name>
    <name type="synonym">Pinctada martensii</name>
    <dbReference type="NCBI Taxonomy" id="66713"/>
    <lineage>
        <taxon>Eukaryota</taxon>
        <taxon>Metazoa</taxon>
        <taxon>Spiralia</taxon>
        <taxon>Lophotrochozoa</taxon>
        <taxon>Mollusca</taxon>
        <taxon>Bivalvia</taxon>
        <taxon>Autobranchia</taxon>
        <taxon>Pteriomorphia</taxon>
        <taxon>Pterioida</taxon>
        <taxon>Pterioidea</taxon>
        <taxon>Pteriidae</taxon>
        <taxon>Pinctada</taxon>
    </lineage>
</organism>
<dbReference type="FunFam" id="1.10.750.20:FF:000002">
    <property type="entry name" value="Suppressor of cytokine signaling 2"/>
    <property type="match status" value="1"/>
</dbReference>
<feature type="domain" description="SH2" evidence="7">
    <location>
        <begin position="1"/>
        <end position="104"/>
    </location>
</feature>
<gene>
    <name evidence="9" type="ORF">FSP39_014222</name>
</gene>
<dbReference type="InterPro" id="IPR036860">
    <property type="entry name" value="SH2_dom_sf"/>
</dbReference>
<evidence type="ECO:0000259" key="8">
    <source>
        <dbReference type="PROSITE" id="PS50225"/>
    </source>
</evidence>